<proteinExistence type="predicted"/>
<dbReference type="Gene3D" id="1.10.150.240">
    <property type="entry name" value="Putative phosphatase, domain 2"/>
    <property type="match status" value="1"/>
</dbReference>
<dbReference type="InterPro" id="IPR023214">
    <property type="entry name" value="HAD_sf"/>
</dbReference>
<reference evidence="2" key="1">
    <citation type="submission" date="2018-09" db="EMBL/GenBank/DDBJ databases">
        <authorList>
            <person name="Zhu H."/>
        </authorList>
    </citation>
    <scope>NUCLEOTIDE SEQUENCE [LARGE SCALE GENOMIC DNA]</scope>
    <source>
        <strain evidence="2">K2R23-3</strain>
    </source>
</reference>
<organism evidence="1 2">
    <name type="scientific">Paenisporosarcina cavernae</name>
    <dbReference type="NCBI Taxonomy" id="2320858"/>
    <lineage>
        <taxon>Bacteria</taxon>
        <taxon>Bacillati</taxon>
        <taxon>Bacillota</taxon>
        <taxon>Bacilli</taxon>
        <taxon>Bacillales</taxon>
        <taxon>Caryophanaceae</taxon>
        <taxon>Paenisporosarcina</taxon>
    </lineage>
</organism>
<name>A0A385YVQ1_9BACL</name>
<dbReference type="SFLD" id="SFLDG01129">
    <property type="entry name" value="C1.5:_HAD__Beta-PGM__Phosphata"/>
    <property type="match status" value="1"/>
</dbReference>
<dbReference type="KEGG" id="paek:D3873_12185"/>
<dbReference type="GO" id="GO:0006281">
    <property type="term" value="P:DNA repair"/>
    <property type="evidence" value="ECO:0007669"/>
    <property type="project" value="TreeGrafter"/>
</dbReference>
<evidence type="ECO:0000313" key="1">
    <source>
        <dbReference type="EMBL" id="AYC30551.1"/>
    </source>
</evidence>
<dbReference type="EMBL" id="CP032418">
    <property type="protein sequence ID" value="AYC30551.1"/>
    <property type="molecule type" value="Genomic_DNA"/>
</dbReference>
<gene>
    <name evidence="1" type="ORF">D3873_12185</name>
</gene>
<dbReference type="OrthoDB" id="9792518at2"/>
<dbReference type="Gene3D" id="3.40.50.1000">
    <property type="entry name" value="HAD superfamily/HAD-like"/>
    <property type="match status" value="1"/>
</dbReference>
<dbReference type="GO" id="GO:0008967">
    <property type="term" value="F:phosphoglycolate phosphatase activity"/>
    <property type="evidence" value="ECO:0007669"/>
    <property type="project" value="TreeGrafter"/>
</dbReference>
<protein>
    <submittedName>
        <fullName evidence="1">HAD family hydrolase</fullName>
    </submittedName>
</protein>
<keyword evidence="2" id="KW-1185">Reference proteome</keyword>
<dbReference type="InterPro" id="IPR041492">
    <property type="entry name" value="HAD_2"/>
</dbReference>
<dbReference type="PANTHER" id="PTHR43434:SF1">
    <property type="entry name" value="PHOSPHOGLYCOLATE PHOSPHATASE"/>
    <property type="match status" value="1"/>
</dbReference>
<dbReference type="InterPro" id="IPR050155">
    <property type="entry name" value="HAD-like_hydrolase_sf"/>
</dbReference>
<dbReference type="Proteomes" id="UP000265725">
    <property type="component" value="Chromosome"/>
</dbReference>
<dbReference type="PANTHER" id="PTHR43434">
    <property type="entry name" value="PHOSPHOGLYCOLATE PHOSPHATASE"/>
    <property type="match status" value="1"/>
</dbReference>
<dbReference type="InterPro" id="IPR036412">
    <property type="entry name" value="HAD-like_sf"/>
</dbReference>
<evidence type="ECO:0000313" key="2">
    <source>
        <dbReference type="Proteomes" id="UP000265725"/>
    </source>
</evidence>
<dbReference type="AlphaFoldDB" id="A0A385YVQ1"/>
<dbReference type="SFLD" id="SFLDS00003">
    <property type="entry name" value="Haloacid_Dehalogenase"/>
    <property type="match status" value="1"/>
</dbReference>
<accession>A0A385YVQ1</accession>
<dbReference type="Pfam" id="PF13419">
    <property type="entry name" value="HAD_2"/>
    <property type="match status" value="1"/>
</dbReference>
<dbReference type="InterPro" id="IPR023198">
    <property type="entry name" value="PGP-like_dom2"/>
</dbReference>
<keyword evidence="1" id="KW-0378">Hydrolase</keyword>
<dbReference type="RefSeq" id="WP_119884268.1">
    <property type="nucleotide sequence ID" value="NZ_CP032418.1"/>
</dbReference>
<sequence>MDSIIFDLDGTLWDPINTVLAAWNKQILAYDASKSPLTRKDFEGIMGMQLHEFSGILFPDMEEKERATLINACCESEHAEIEKIGGNLYPNVEKVLKELSKKYPLFIVSNCNDGYIEAFYAYHKLDPYFQDFENPGRTGLSKGENIQLVMERNNLSAPIYIGDTDGDRRSAEFAGIPFVYAAYGFGKVDGYDMKIESVEELLTKIDYI</sequence>
<dbReference type="SUPFAM" id="SSF56784">
    <property type="entry name" value="HAD-like"/>
    <property type="match status" value="1"/>
</dbReference>